<evidence type="ECO:0000313" key="1">
    <source>
        <dbReference type="EMBL" id="ORY15920.1"/>
    </source>
</evidence>
<dbReference type="AlphaFoldDB" id="A0A1Y2A0H1"/>
<name>A0A1Y2A0H1_9FUNG</name>
<dbReference type="OrthoDB" id="3341102at2759"/>
<accession>A0A1Y2A0H1</accession>
<dbReference type="Proteomes" id="UP000193642">
    <property type="component" value="Unassembled WGS sequence"/>
</dbReference>
<evidence type="ECO:0008006" key="3">
    <source>
        <dbReference type="Google" id="ProtNLM"/>
    </source>
</evidence>
<keyword evidence="2" id="KW-1185">Reference proteome</keyword>
<dbReference type="EMBL" id="MCGO01000306">
    <property type="protein sequence ID" value="ORY15920.1"/>
    <property type="molecule type" value="Genomic_DNA"/>
</dbReference>
<evidence type="ECO:0000313" key="2">
    <source>
        <dbReference type="Proteomes" id="UP000193642"/>
    </source>
</evidence>
<reference evidence="1 2" key="1">
    <citation type="submission" date="2016-07" db="EMBL/GenBank/DDBJ databases">
        <title>Pervasive Adenine N6-methylation of Active Genes in Fungi.</title>
        <authorList>
            <consortium name="DOE Joint Genome Institute"/>
            <person name="Mondo S.J."/>
            <person name="Dannebaum R.O."/>
            <person name="Kuo R.C."/>
            <person name="Labutti K."/>
            <person name="Haridas S."/>
            <person name="Kuo A."/>
            <person name="Salamov A."/>
            <person name="Ahrendt S.R."/>
            <person name="Lipzen A."/>
            <person name="Sullivan W."/>
            <person name="Andreopoulos W.B."/>
            <person name="Clum A."/>
            <person name="Lindquist E."/>
            <person name="Daum C."/>
            <person name="Ramamoorthy G.K."/>
            <person name="Gryganskyi A."/>
            <person name="Culley D."/>
            <person name="Magnuson J.K."/>
            <person name="James T.Y."/>
            <person name="O'Malley M.A."/>
            <person name="Stajich J.E."/>
            <person name="Spatafora J.W."/>
            <person name="Visel A."/>
            <person name="Grigoriev I.V."/>
        </authorList>
    </citation>
    <scope>NUCLEOTIDE SEQUENCE [LARGE SCALE GENOMIC DNA]</scope>
    <source>
        <strain evidence="1 2">JEL800</strain>
    </source>
</reference>
<protein>
    <recommendedName>
        <fullName evidence="3">DDE-1 domain-containing protein</fullName>
    </recommendedName>
</protein>
<proteinExistence type="predicted"/>
<organism evidence="1 2">
    <name type="scientific">Rhizoclosmatium globosum</name>
    <dbReference type="NCBI Taxonomy" id="329046"/>
    <lineage>
        <taxon>Eukaryota</taxon>
        <taxon>Fungi</taxon>
        <taxon>Fungi incertae sedis</taxon>
        <taxon>Chytridiomycota</taxon>
        <taxon>Chytridiomycota incertae sedis</taxon>
        <taxon>Chytridiomycetes</taxon>
        <taxon>Chytridiales</taxon>
        <taxon>Chytriomycetaceae</taxon>
        <taxon>Rhizoclosmatium</taxon>
    </lineage>
</organism>
<gene>
    <name evidence="1" type="ORF">BCR33DRAFT_673482</name>
</gene>
<feature type="non-terminal residue" evidence="1">
    <location>
        <position position="1"/>
    </location>
</feature>
<sequence length="206" mass="23593">PRRLTGSQLTPVQIAEQERLHNIVLENLAVLIADGMPLEYLIGLDEFGAHLFPQGAWKWERKGAQHVESLVKRDKRQYTGDLVINAAGEIIILEQIFMGKTKACLPSKEIRDQFPQFQFNYSHNHWANHHTKVALMKRIYSWVITHYSHVNQCSEKEAQAQKPTCAVLLDCWPVNLTEIFRDEVKEHCPGMILFFIAAGATGLYQV</sequence>
<comment type="caution">
    <text evidence="1">The sequence shown here is derived from an EMBL/GenBank/DDBJ whole genome shotgun (WGS) entry which is preliminary data.</text>
</comment>